<evidence type="ECO:0000259" key="5">
    <source>
        <dbReference type="Pfam" id="PF13399"/>
    </source>
</evidence>
<dbReference type="PANTHER" id="PTHR33392">
    <property type="entry name" value="POLYISOPRENYL-TEICHOIC ACID--PEPTIDOGLYCAN TEICHOIC ACID TRANSFERASE TAGU"/>
    <property type="match status" value="1"/>
</dbReference>
<keyword evidence="3" id="KW-1133">Transmembrane helix</keyword>
<feature type="compositionally biased region" description="Basic residues" evidence="2">
    <location>
        <begin position="65"/>
        <end position="78"/>
    </location>
</feature>
<feature type="domain" description="Cell envelope-related transcriptional attenuator" evidence="4">
    <location>
        <begin position="167"/>
        <end position="329"/>
    </location>
</feature>
<dbReference type="NCBIfam" id="TIGR00350">
    <property type="entry name" value="lytR_cpsA_psr"/>
    <property type="match status" value="1"/>
</dbReference>
<dbReference type="Gene3D" id="3.40.630.190">
    <property type="entry name" value="LCP protein"/>
    <property type="match status" value="1"/>
</dbReference>
<dbReference type="Pfam" id="PF13399">
    <property type="entry name" value="LytR_C"/>
    <property type="match status" value="1"/>
</dbReference>
<sequence length="578" mass="59936">MYQDRDQGGGQGWDASDDGTASRTGSHPSPGAGTVTGAVTDPSLVGAGTAAVPGQRNGGTGGGGGHRRAGGRRQPRSRKAKIFRWVAGTLSLLILAGAGAGYAYYEYLAGKIRTGDLSNGKSDVAPSKANADGDTPLNVLVLGSDARDSEANKDLGGARDTAGEPPRADVIMLMHISADRSNMSVVSIPRDTRMPIPECTDTATGTVYKATEKDIINESLGRGGAGCTRAAIQNLTGVYIDHWMTVDFAGVVKMADAVGNVEVCVKQNIWDHPTPAQKGGSGLKLKAGTWPVKGQQALQWLRTRHAFGDDAGRAKAQHMYLNSMMRNLQSQSLFTNPARLNNLATKAMEAFRVSKEIGTPKKLYDLGMELKSVPANRMTMLTMPHLADPQNPDAHYIPAKADAAKIWTLLRNDVAMDANGTAANTPKPAPTKSGPAAAAPATIAVSVVNGTAGDKNGSAVENRASNVSKALVTGGFTKAKASQSPKPSKGTVVNYPTSAGEQGRADALSVAAALKIPAAAVKASADVTAVTVIVGADWTSGTDYGKTAPGAGSVPTNADALNGTDKGCMDVYKPYQWK</sequence>
<gene>
    <name evidence="6" type="ORF">ACIGXA_34190</name>
</gene>
<keyword evidence="3" id="KW-0472">Membrane</keyword>
<organism evidence="6 7">
    <name type="scientific">Streptomyces fildesensis</name>
    <dbReference type="NCBI Taxonomy" id="375757"/>
    <lineage>
        <taxon>Bacteria</taxon>
        <taxon>Bacillati</taxon>
        <taxon>Actinomycetota</taxon>
        <taxon>Actinomycetes</taxon>
        <taxon>Kitasatosporales</taxon>
        <taxon>Streptomycetaceae</taxon>
        <taxon>Streptomyces</taxon>
    </lineage>
</organism>
<feature type="transmembrane region" description="Helical" evidence="3">
    <location>
        <begin position="82"/>
        <end position="105"/>
    </location>
</feature>
<dbReference type="Pfam" id="PF03816">
    <property type="entry name" value="LytR_cpsA_psr"/>
    <property type="match status" value="1"/>
</dbReference>
<evidence type="ECO:0000256" key="1">
    <source>
        <dbReference type="ARBA" id="ARBA00006068"/>
    </source>
</evidence>
<dbReference type="RefSeq" id="WP_399656367.1">
    <property type="nucleotide sequence ID" value="NZ_JBITYG010000013.1"/>
</dbReference>
<keyword evidence="3" id="KW-0812">Transmembrane</keyword>
<evidence type="ECO:0000256" key="2">
    <source>
        <dbReference type="SAM" id="MobiDB-lite"/>
    </source>
</evidence>
<protein>
    <submittedName>
        <fullName evidence="6">LCP family protein</fullName>
    </submittedName>
</protein>
<dbReference type="InterPro" id="IPR027381">
    <property type="entry name" value="LytR/CpsA/Psr_C"/>
</dbReference>
<proteinExistence type="inferred from homology"/>
<dbReference type="InterPro" id="IPR050922">
    <property type="entry name" value="LytR/CpsA/Psr_CW_biosynth"/>
</dbReference>
<reference evidence="6 7" key="1">
    <citation type="submission" date="2024-10" db="EMBL/GenBank/DDBJ databases">
        <title>The Natural Products Discovery Center: Release of the First 8490 Sequenced Strains for Exploring Actinobacteria Biosynthetic Diversity.</title>
        <authorList>
            <person name="Kalkreuter E."/>
            <person name="Kautsar S.A."/>
            <person name="Yang D."/>
            <person name="Bader C.D."/>
            <person name="Teijaro C.N."/>
            <person name="Fluegel L."/>
            <person name="Davis C.M."/>
            <person name="Simpson J.R."/>
            <person name="Lauterbach L."/>
            <person name="Steele A.D."/>
            <person name="Gui C."/>
            <person name="Meng S."/>
            <person name="Li G."/>
            <person name="Viehrig K."/>
            <person name="Ye F."/>
            <person name="Su P."/>
            <person name="Kiefer A.F."/>
            <person name="Nichols A."/>
            <person name="Cepeda A.J."/>
            <person name="Yan W."/>
            <person name="Fan B."/>
            <person name="Jiang Y."/>
            <person name="Adhikari A."/>
            <person name="Zheng C.-J."/>
            <person name="Schuster L."/>
            <person name="Cowan T.M."/>
            <person name="Smanski M.J."/>
            <person name="Chevrette M.G."/>
            <person name="De Carvalho L.P.S."/>
            <person name="Shen B."/>
        </authorList>
    </citation>
    <scope>NUCLEOTIDE SEQUENCE [LARGE SCALE GENOMIC DNA]</scope>
    <source>
        <strain evidence="6 7">NPDC053399</strain>
    </source>
</reference>
<keyword evidence="7" id="KW-1185">Reference proteome</keyword>
<dbReference type="InterPro" id="IPR004474">
    <property type="entry name" value="LytR_CpsA_psr"/>
</dbReference>
<dbReference type="Gene3D" id="3.30.70.2390">
    <property type="match status" value="1"/>
</dbReference>
<dbReference type="PANTHER" id="PTHR33392:SF6">
    <property type="entry name" value="POLYISOPRENYL-TEICHOIC ACID--PEPTIDOGLYCAN TEICHOIC ACID TRANSFERASE TAGU"/>
    <property type="match status" value="1"/>
</dbReference>
<evidence type="ECO:0000313" key="6">
    <source>
        <dbReference type="EMBL" id="MFI9105567.1"/>
    </source>
</evidence>
<comment type="caution">
    <text evidence="6">The sequence shown here is derived from an EMBL/GenBank/DDBJ whole genome shotgun (WGS) entry which is preliminary data.</text>
</comment>
<dbReference type="EMBL" id="JBITYG010000013">
    <property type="protein sequence ID" value="MFI9105567.1"/>
    <property type="molecule type" value="Genomic_DNA"/>
</dbReference>
<accession>A0ABW8CIC9</accession>
<evidence type="ECO:0000313" key="7">
    <source>
        <dbReference type="Proteomes" id="UP001614394"/>
    </source>
</evidence>
<feature type="region of interest" description="Disordered" evidence="2">
    <location>
        <begin position="1"/>
        <end position="78"/>
    </location>
</feature>
<evidence type="ECO:0000256" key="3">
    <source>
        <dbReference type="SAM" id="Phobius"/>
    </source>
</evidence>
<dbReference type="Proteomes" id="UP001614394">
    <property type="component" value="Unassembled WGS sequence"/>
</dbReference>
<evidence type="ECO:0000259" key="4">
    <source>
        <dbReference type="Pfam" id="PF03816"/>
    </source>
</evidence>
<comment type="similarity">
    <text evidence="1">Belongs to the LytR/CpsA/Psr (LCP) family.</text>
</comment>
<feature type="domain" description="LytR/CpsA/Psr regulator C-terminal" evidence="5">
    <location>
        <begin position="445"/>
        <end position="538"/>
    </location>
</feature>
<name>A0ABW8CIC9_9ACTN</name>